<dbReference type="InterPro" id="IPR019859">
    <property type="entry name" value="Motility-assoc_prot_GldM"/>
</dbReference>
<dbReference type="InterPro" id="IPR022720">
    <property type="entry name" value="Motility-assoc_prot_GldM_N"/>
</dbReference>
<feature type="domain" description="Gliding motility-associated protein GldM N-terminal" evidence="2">
    <location>
        <begin position="31"/>
        <end position="218"/>
    </location>
</feature>
<name>A0A1H7JVZ7_9FLAO</name>
<evidence type="ECO:0000313" key="5">
    <source>
        <dbReference type="EMBL" id="SEK77765.1"/>
    </source>
</evidence>
<dbReference type="RefSeq" id="WP_091620433.1">
    <property type="nucleotide sequence ID" value="NZ_FNZN01000002.1"/>
</dbReference>
<dbReference type="EMBL" id="FNZN01000002">
    <property type="protein sequence ID" value="SEK77765.1"/>
    <property type="molecule type" value="Genomic_DNA"/>
</dbReference>
<dbReference type="InterPro" id="IPR048406">
    <property type="entry name" value="GldM_Ig-like-2"/>
</dbReference>
<accession>A0A1H7JVZ7</accession>
<feature type="domain" description="Gliding motility-associated protein GldM first immunoglobulin-like" evidence="3">
    <location>
        <begin position="222"/>
        <end position="325"/>
    </location>
</feature>
<proteinExistence type="predicted"/>
<dbReference type="Proteomes" id="UP000198990">
    <property type="component" value="Unassembled WGS sequence"/>
</dbReference>
<feature type="domain" description="Gliding motility-associated protein GldM second immunoglobulin-like" evidence="4">
    <location>
        <begin position="331"/>
        <end position="409"/>
    </location>
</feature>
<evidence type="ECO:0000259" key="3">
    <source>
        <dbReference type="Pfam" id="PF21601"/>
    </source>
</evidence>
<dbReference type="AlphaFoldDB" id="A0A1H7JVZ7"/>
<evidence type="ECO:0000259" key="4">
    <source>
        <dbReference type="Pfam" id="PF21602"/>
    </source>
</evidence>
<dbReference type="Pfam" id="PF21601">
    <property type="entry name" value="GldM_2nd"/>
    <property type="match status" value="1"/>
</dbReference>
<feature type="domain" description="Gliding motility-associated protein GldM C-terminal" evidence="1">
    <location>
        <begin position="412"/>
        <end position="517"/>
    </location>
</feature>
<evidence type="ECO:0000259" key="2">
    <source>
        <dbReference type="Pfam" id="PF12081"/>
    </source>
</evidence>
<organism evidence="5 6">
    <name type="scientific">Maribacter orientalis</name>
    <dbReference type="NCBI Taxonomy" id="228957"/>
    <lineage>
        <taxon>Bacteria</taxon>
        <taxon>Pseudomonadati</taxon>
        <taxon>Bacteroidota</taxon>
        <taxon>Flavobacteriia</taxon>
        <taxon>Flavobacteriales</taxon>
        <taxon>Flavobacteriaceae</taxon>
        <taxon>Maribacter</taxon>
    </lineage>
</organism>
<dbReference type="Pfam" id="PF21602">
    <property type="entry name" value="GldM_3rd"/>
    <property type="match status" value="1"/>
</dbReference>
<reference evidence="6" key="1">
    <citation type="submission" date="2016-10" db="EMBL/GenBank/DDBJ databases">
        <authorList>
            <person name="Varghese N."/>
            <person name="Submissions S."/>
        </authorList>
    </citation>
    <scope>NUCLEOTIDE SEQUENCE [LARGE SCALE GENOMIC DNA]</scope>
    <source>
        <strain evidence="6">DSM 16471</strain>
    </source>
</reference>
<gene>
    <name evidence="5" type="ORF">SAMN04488008_102142</name>
</gene>
<evidence type="ECO:0000259" key="1">
    <source>
        <dbReference type="Pfam" id="PF12080"/>
    </source>
</evidence>
<dbReference type="STRING" id="228957.SAMN04488008_102142"/>
<sequence length="518" mass="56151">MAGGKNSPRQKMVNLMYLIFIAMLALNMSKEVLAAFGIMNEKLETSNAMTTASNEAFLGSLETKASEDAAKYEKLYKNAQQIKAMSQEYYDYLESLKTGMTEGLENPKDYARMDMSDFLDQKFFQGDNLSEGGKEFMKRITDYRDNVAAIVPASLKASVVDRFQTGNEEGKVQAKDGMQDWINYHYEGYPLVASLAKLTALQADVKVTEEAALKSMLEGELTSQVSLKNFATSLTATKSAYYTGEKYDGKIIISKTDNSSTPVRAELTLDGRKLSEGSDYKLEAGGVKMLIGSGSAGDHELKGIIYFKQDGEEIPVEVNNSFATISKPGGALIAADKMNVVYRGVANPMSISIPGIANNKVNASAPGLKSIGGSKYVMNPGTGRTVTIKASGTLPDGEPVGSSLEFRIKDIPRPEGSVSKQTGSIKLPKRNVEIATIGAGLEDFDFDLNLAVSGFKFKVPGQPTVTVRGNKMDGKAKAALDRAKRGDIVQIFDIEAYITNNKSYKLKKVSPVVVEITN</sequence>
<dbReference type="InterPro" id="IPR048405">
    <property type="entry name" value="GldM_Ig-like-1"/>
</dbReference>
<protein>
    <submittedName>
        <fullName evidence="5">Protein involved in gliding motility GldM</fullName>
    </submittedName>
</protein>
<dbReference type="OrthoDB" id="1490890at2"/>
<dbReference type="Pfam" id="PF12081">
    <property type="entry name" value="GldM_1st"/>
    <property type="match status" value="1"/>
</dbReference>
<dbReference type="InterPro" id="IPR022719">
    <property type="entry name" value="Motility-assoc_prot_GldM_C"/>
</dbReference>
<keyword evidence="6" id="KW-1185">Reference proteome</keyword>
<dbReference type="Pfam" id="PF12080">
    <property type="entry name" value="GldM_4th"/>
    <property type="match status" value="1"/>
</dbReference>
<dbReference type="NCBIfam" id="TIGR03517">
    <property type="entry name" value="GldM_gliding"/>
    <property type="match status" value="1"/>
</dbReference>
<evidence type="ECO:0000313" key="6">
    <source>
        <dbReference type="Proteomes" id="UP000198990"/>
    </source>
</evidence>